<dbReference type="Pfam" id="PF10099">
    <property type="entry name" value="RskA_C"/>
    <property type="match status" value="1"/>
</dbReference>
<dbReference type="InterPro" id="IPR027383">
    <property type="entry name" value="Znf_put"/>
</dbReference>
<dbReference type="GO" id="GO:0005886">
    <property type="term" value="C:plasma membrane"/>
    <property type="evidence" value="ECO:0007669"/>
    <property type="project" value="UniProtKB-SubCell"/>
</dbReference>
<dbReference type="GO" id="GO:0006417">
    <property type="term" value="P:regulation of translation"/>
    <property type="evidence" value="ECO:0007669"/>
    <property type="project" value="TreeGrafter"/>
</dbReference>
<organism evidence="15 16">
    <name type="scientific">Virgibacillus phasianinus</name>
    <dbReference type="NCBI Taxonomy" id="2017483"/>
    <lineage>
        <taxon>Bacteria</taxon>
        <taxon>Bacillati</taxon>
        <taxon>Bacillota</taxon>
        <taxon>Bacilli</taxon>
        <taxon>Bacillales</taxon>
        <taxon>Bacillaceae</taxon>
        <taxon>Virgibacillus</taxon>
    </lineage>
</organism>
<feature type="region of interest" description="Disordered" evidence="12">
    <location>
        <begin position="72"/>
        <end position="97"/>
    </location>
</feature>
<keyword evidence="5" id="KW-1133">Transmembrane helix</keyword>
<evidence type="ECO:0000256" key="8">
    <source>
        <dbReference type="ARBA" id="ARBA00024438"/>
    </source>
</evidence>
<accession>A0A220TZS0</accession>
<evidence type="ECO:0000256" key="10">
    <source>
        <dbReference type="ARBA" id="ARBA00030803"/>
    </source>
</evidence>
<evidence type="ECO:0000256" key="1">
    <source>
        <dbReference type="ARBA" id="ARBA00004167"/>
    </source>
</evidence>
<dbReference type="KEGG" id="vil:CFK37_03330"/>
<dbReference type="OrthoDB" id="150725at2"/>
<comment type="similarity">
    <text evidence="7">Belongs to the zinc-associated anti-sigma factor (ZAS) superfamily. Anti-sigma-W factor family.</text>
</comment>
<evidence type="ECO:0000259" key="14">
    <source>
        <dbReference type="Pfam" id="PF13490"/>
    </source>
</evidence>
<evidence type="ECO:0000256" key="3">
    <source>
        <dbReference type="ARBA" id="ARBA00022475"/>
    </source>
</evidence>
<evidence type="ECO:0000256" key="5">
    <source>
        <dbReference type="ARBA" id="ARBA00022989"/>
    </source>
</evidence>
<evidence type="ECO:0000313" key="16">
    <source>
        <dbReference type="Proteomes" id="UP000198312"/>
    </source>
</evidence>
<keyword evidence="16" id="KW-1185">Reference proteome</keyword>
<name>A0A220TZS0_9BACI</name>
<evidence type="ECO:0000256" key="12">
    <source>
        <dbReference type="SAM" id="MobiDB-lite"/>
    </source>
</evidence>
<dbReference type="EMBL" id="CP022315">
    <property type="protein sequence ID" value="ASK61279.1"/>
    <property type="molecule type" value="Genomic_DNA"/>
</dbReference>
<dbReference type="InterPro" id="IPR018764">
    <property type="entry name" value="RskA_C"/>
</dbReference>
<gene>
    <name evidence="15" type="ORF">CFK37_03330</name>
</gene>
<keyword evidence="6" id="KW-0472">Membrane</keyword>
<dbReference type="Pfam" id="PF13490">
    <property type="entry name" value="zf-HC2"/>
    <property type="match status" value="1"/>
</dbReference>
<feature type="coiled-coil region" evidence="11">
    <location>
        <begin position="18"/>
        <end position="45"/>
    </location>
</feature>
<evidence type="ECO:0000256" key="9">
    <source>
        <dbReference type="ARBA" id="ARBA00029829"/>
    </source>
</evidence>
<dbReference type="RefSeq" id="WP_089060557.1">
    <property type="nucleotide sequence ID" value="NZ_CP022315.1"/>
</dbReference>
<feature type="domain" description="Putative zinc-finger" evidence="14">
    <location>
        <begin position="7"/>
        <end position="36"/>
    </location>
</feature>
<dbReference type="PANTHER" id="PTHR37461:SF1">
    <property type="entry name" value="ANTI-SIGMA-K FACTOR RSKA"/>
    <property type="match status" value="1"/>
</dbReference>
<evidence type="ECO:0000313" key="15">
    <source>
        <dbReference type="EMBL" id="ASK61279.1"/>
    </source>
</evidence>
<dbReference type="InterPro" id="IPR041916">
    <property type="entry name" value="Anti_sigma_zinc_sf"/>
</dbReference>
<dbReference type="Proteomes" id="UP000198312">
    <property type="component" value="Chromosome"/>
</dbReference>
<evidence type="ECO:0000256" key="11">
    <source>
        <dbReference type="SAM" id="Coils"/>
    </source>
</evidence>
<dbReference type="AlphaFoldDB" id="A0A220TZS0"/>
<dbReference type="InterPro" id="IPR051474">
    <property type="entry name" value="Anti-sigma-K/W_factor"/>
</dbReference>
<dbReference type="Gene3D" id="1.10.10.1320">
    <property type="entry name" value="Anti-sigma factor, zinc-finger domain"/>
    <property type="match status" value="1"/>
</dbReference>
<dbReference type="PANTHER" id="PTHR37461">
    <property type="entry name" value="ANTI-SIGMA-K FACTOR RSKA"/>
    <property type="match status" value="1"/>
</dbReference>
<keyword evidence="11" id="KW-0175">Coiled coil</keyword>
<evidence type="ECO:0000256" key="4">
    <source>
        <dbReference type="ARBA" id="ARBA00022692"/>
    </source>
</evidence>
<proteinExistence type="inferred from homology"/>
<evidence type="ECO:0000256" key="7">
    <source>
        <dbReference type="ARBA" id="ARBA00024353"/>
    </source>
</evidence>
<dbReference type="GO" id="GO:0016989">
    <property type="term" value="F:sigma factor antagonist activity"/>
    <property type="evidence" value="ECO:0007669"/>
    <property type="project" value="TreeGrafter"/>
</dbReference>
<keyword evidence="4" id="KW-0812">Transmembrane</keyword>
<reference evidence="15 16" key="1">
    <citation type="submission" date="2017-07" db="EMBL/GenBank/DDBJ databases">
        <title>Virgibacillus sp. LM2416.</title>
        <authorList>
            <person name="Tak E.J."/>
            <person name="Bae J.-W."/>
        </authorList>
    </citation>
    <scope>NUCLEOTIDE SEQUENCE [LARGE SCALE GENOMIC DNA]</scope>
    <source>
        <strain evidence="15 16">LM2416</strain>
    </source>
</reference>
<feature type="domain" description="Anti-sigma K factor RskA C-terminal" evidence="13">
    <location>
        <begin position="114"/>
        <end position="255"/>
    </location>
</feature>
<evidence type="ECO:0000256" key="6">
    <source>
        <dbReference type="ARBA" id="ARBA00023136"/>
    </source>
</evidence>
<evidence type="ECO:0000256" key="2">
    <source>
        <dbReference type="ARBA" id="ARBA00004236"/>
    </source>
</evidence>
<keyword evidence="3" id="KW-1003">Cell membrane</keyword>
<sequence length="262" mass="29235">MMSNTCDLLLDYFNNQLTKEQEEEFELHLLECEECQEELAELQQLTEDLPYSSEAIDPPSGMKQRVLSNVINGTNTPETEPEPEKQEQEKVTSINEWNEPSRSKKKSWYKPLIAAVLTLSLIGNGAALIYLSNDEETSPTTKPEETEPSLDTIQKMLSLSPSEGVNAEATAMMIEQNNKTNLVIQASDLPELEGEETYQVWVLEDGKPYRAGTFVSNANGNGAVSYLMNYQGKHQFDTIAITKEPNANSQKPKGDILLSSPI</sequence>
<comment type="subcellular location">
    <subcellularLocation>
        <location evidence="2">Cell membrane</location>
    </subcellularLocation>
    <subcellularLocation>
        <location evidence="1">Membrane</location>
        <topology evidence="1">Single-pass membrane protein</topology>
    </subcellularLocation>
</comment>
<protein>
    <recommendedName>
        <fullName evidence="8">Anti-sigma-W factor RsiW</fullName>
    </recommendedName>
    <alternativeName>
        <fullName evidence="10">Regulator of SigK</fullName>
    </alternativeName>
    <alternativeName>
        <fullName evidence="9">Sigma-K anti-sigma factor RskA</fullName>
    </alternativeName>
</protein>
<evidence type="ECO:0000259" key="13">
    <source>
        <dbReference type="Pfam" id="PF10099"/>
    </source>
</evidence>